<reference evidence="1" key="1">
    <citation type="submission" date="2024-03" db="EMBL/GenBank/DDBJ databases">
        <title>Human intestinal bacterial collection.</title>
        <authorList>
            <person name="Pauvert C."/>
            <person name="Hitch T.C.A."/>
            <person name="Clavel T."/>
        </authorList>
    </citation>
    <scope>NUCLEOTIDE SEQUENCE</scope>
    <source>
        <strain evidence="1">CLA-AA-H227</strain>
    </source>
</reference>
<organism evidence="1 2">
    <name type="scientific">Robertmurraya yapensis</name>
    <name type="common">ex Hitch et al 2024</name>
    <dbReference type="NCBI Taxonomy" id="3133160"/>
    <lineage>
        <taxon>Bacteria</taxon>
        <taxon>Bacillati</taxon>
        <taxon>Bacillota</taxon>
        <taxon>Bacilli</taxon>
        <taxon>Bacillales</taxon>
        <taxon>Bacillaceae</taxon>
        <taxon>Robertmurraya</taxon>
    </lineage>
</organism>
<comment type="caution">
    <text evidence="1">The sequence shown here is derived from an EMBL/GenBank/DDBJ whole genome shotgun (WGS) entry which is preliminary data.</text>
</comment>
<dbReference type="EMBL" id="JBBMEW010000036">
    <property type="protein sequence ID" value="MEQ2529450.1"/>
    <property type="molecule type" value="Genomic_DNA"/>
</dbReference>
<evidence type="ECO:0000313" key="2">
    <source>
        <dbReference type="Proteomes" id="UP001439875"/>
    </source>
</evidence>
<keyword evidence="2" id="KW-1185">Reference proteome</keyword>
<sequence>MKVCEVCGAEEMDESPWFRNKPQMGGLHVCESCQEDRKHPFFEESE</sequence>
<protein>
    <submittedName>
        <fullName evidence="1">Uncharacterized protein</fullName>
    </submittedName>
</protein>
<name>A0ACC6SHK0_9BACI</name>
<dbReference type="Proteomes" id="UP001439875">
    <property type="component" value="Unassembled WGS sequence"/>
</dbReference>
<proteinExistence type="predicted"/>
<gene>
    <name evidence="1" type="ORF">WMO40_22520</name>
</gene>
<accession>A0ACC6SHK0</accession>
<evidence type="ECO:0000313" key="1">
    <source>
        <dbReference type="EMBL" id="MEQ2529450.1"/>
    </source>
</evidence>